<evidence type="ECO:0000256" key="2">
    <source>
        <dbReference type="ARBA" id="ARBA00011901"/>
    </source>
</evidence>
<proteinExistence type="predicted"/>
<dbReference type="OrthoDB" id="505853at2"/>
<accession>B8HPP1</accession>
<comment type="catalytic activity">
    <reaction evidence="1">
        <text>Hydrolyzes the link between N-acetylmuramoyl residues and L-amino acid residues in certain cell-wall glycopeptides.</text>
        <dbReference type="EC" id="3.5.1.28"/>
    </reaction>
</comment>
<organism evidence="6">
    <name type="scientific">Cyanothece sp. (strain PCC 7425 / ATCC 29141)</name>
    <dbReference type="NCBI Taxonomy" id="395961"/>
    <lineage>
        <taxon>Bacteria</taxon>
        <taxon>Bacillati</taxon>
        <taxon>Cyanobacteriota</taxon>
        <taxon>Cyanophyceae</taxon>
        <taxon>Gomontiellales</taxon>
        <taxon>Cyanothecaceae</taxon>
        <taxon>Cyanothece</taxon>
    </lineage>
</organism>
<dbReference type="PANTHER" id="PTHR30417">
    <property type="entry name" value="N-ACETYLMURAMOYL-L-ALANINE AMIDASE AMID"/>
    <property type="match status" value="1"/>
</dbReference>
<keyword evidence="4" id="KW-0961">Cell wall biogenesis/degradation</keyword>
<dbReference type="GO" id="GO:0071555">
    <property type="term" value="P:cell wall organization"/>
    <property type="evidence" value="ECO:0007669"/>
    <property type="project" value="UniProtKB-KW"/>
</dbReference>
<reference evidence="6" key="1">
    <citation type="submission" date="2009-01" db="EMBL/GenBank/DDBJ databases">
        <title>Complete sequence of chromosome Cyanothece sp. PCC 7425.</title>
        <authorList>
            <consortium name="US DOE Joint Genome Institute"/>
            <person name="Lucas S."/>
            <person name="Copeland A."/>
            <person name="Lapidus A."/>
            <person name="Glavina del Rio T."/>
            <person name="Dalin E."/>
            <person name="Tice H."/>
            <person name="Bruce D."/>
            <person name="Goodwin L."/>
            <person name="Pitluck S."/>
            <person name="Sims D."/>
            <person name="Meineke L."/>
            <person name="Brettin T."/>
            <person name="Detter J.C."/>
            <person name="Han C."/>
            <person name="Larimer F."/>
            <person name="Land M."/>
            <person name="Hauser L."/>
            <person name="Kyrpides N."/>
            <person name="Ovchinnikova G."/>
            <person name="Liberton M."/>
            <person name="Stoeckel J."/>
            <person name="Banerjee A."/>
            <person name="Singh A."/>
            <person name="Page L."/>
            <person name="Sato H."/>
            <person name="Zhao L."/>
            <person name="Sherman L."/>
            <person name="Pakrasi H."/>
            <person name="Richardson P."/>
        </authorList>
    </citation>
    <scope>NUCLEOTIDE SEQUENCE</scope>
    <source>
        <strain evidence="6">PCC 7425</strain>
    </source>
</reference>
<evidence type="ECO:0000256" key="4">
    <source>
        <dbReference type="ARBA" id="ARBA00023316"/>
    </source>
</evidence>
<dbReference type="InterPro" id="IPR002502">
    <property type="entry name" value="Amidase_domain"/>
</dbReference>
<dbReference type="GO" id="GO:0009253">
    <property type="term" value="P:peptidoglycan catabolic process"/>
    <property type="evidence" value="ECO:0007669"/>
    <property type="project" value="InterPro"/>
</dbReference>
<dbReference type="Pfam" id="PF01510">
    <property type="entry name" value="Amidase_2"/>
    <property type="match status" value="1"/>
</dbReference>
<feature type="domain" description="N-acetylmuramoyl-L-alanine amidase" evidence="5">
    <location>
        <begin position="96"/>
        <end position="248"/>
    </location>
</feature>
<dbReference type="STRING" id="395961.Cyan7425_1532"/>
<dbReference type="Gene3D" id="3.40.80.10">
    <property type="entry name" value="Peptidoglycan recognition protein-like"/>
    <property type="match status" value="1"/>
</dbReference>
<dbReference type="InterPro" id="IPR051206">
    <property type="entry name" value="NAMLAA_amidase_2"/>
</dbReference>
<dbReference type="EC" id="3.5.1.28" evidence="2"/>
<dbReference type="eggNOG" id="COG3023">
    <property type="taxonomic scope" value="Bacteria"/>
</dbReference>
<keyword evidence="3" id="KW-0378">Hydrolase</keyword>
<dbReference type="InterPro" id="IPR036505">
    <property type="entry name" value="Amidase/PGRP_sf"/>
</dbReference>
<evidence type="ECO:0000256" key="1">
    <source>
        <dbReference type="ARBA" id="ARBA00001561"/>
    </source>
</evidence>
<dbReference type="SUPFAM" id="SSF55846">
    <property type="entry name" value="N-acetylmuramoyl-L-alanine amidase-like"/>
    <property type="match status" value="1"/>
</dbReference>
<dbReference type="PANTHER" id="PTHR30417:SF1">
    <property type="entry name" value="N-ACETYLMURAMOYL-L-ALANINE AMIDASE AMID"/>
    <property type="match status" value="1"/>
</dbReference>
<evidence type="ECO:0000256" key="3">
    <source>
        <dbReference type="ARBA" id="ARBA00022801"/>
    </source>
</evidence>
<name>B8HPP1_CYAP4</name>
<dbReference type="GO" id="GO:0009254">
    <property type="term" value="P:peptidoglycan turnover"/>
    <property type="evidence" value="ECO:0007669"/>
    <property type="project" value="TreeGrafter"/>
</dbReference>
<evidence type="ECO:0000313" key="6">
    <source>
        <dbReference type="EMBL" id="ACL43902.1"/>
    </source>
</evidence>
<evidence type="ECO:0000259" key="5">
    <source>
        <dbReference type="SMART" id="SM00644"/>
    </source>
</evidence>
<dbReference type="CDD" id="cd06583">
    <property type="entry name" value="PGRP"/>
    <property type="match status" value="1"/>
</dbReference>
<sequence length="288" mass="31542">MLLRFRPLLALLFALALGLTALIRPLWANPNPVSSIQDFPNVQPAPLDQQFSGPETLPDLPNLVPPLGSLAIARSNSIRQEVILAHPTNFGPRFSQDVYGRPVRNAPLVVLHETVGSGSSAIQMFRSPQPDESRQASYHALILRDGTIVYLVPGTMRAFGAGNSIFRGANGPEAVKTHPRFPASVNNFAYHISLETPPNGNNNASRHSGYTPNQYQSLAVLTACTRVPSDRITTHKAVDRSGSRMDPRSFDDRLFRRLLDVYLQNQPLIDACAANPWTRPTVPGNPTV</sequence>
<dbReference type="KEGG" id="cyn:Cyan7425_1532"/>
<protein>
    <recommendedName>
        <fullName evidence="2">N-acetylmuramoyl-L-alanine amidase</fullName>
        <ecNumber evidence="2">3.5.1.28</ecNumber>
    </recommendedName>
</protein>
<dbReference type="AlphaFoldDB" id="B8HPP1"/>
<dbReference type="SMART" id="SM00644">
    <property type="entry name" value="Ami_2"/>
    <property type="match status" value="1"/>
</dbReference>
<dbReference type="EMBL" id="CP001344">
    <property type="protein sequence ID" value="ACL43902.1"/>
    <property type="molecule type" value="Genomic_DNA"/>
</dbReference>
<gene>
    <name evidence="6" type="ordered locus">Cyan7425_1532</name>
</gene>
<dbReference type="HOGENOM" id="CLU_052963_1_1_3"/>
<dbReference type="GO" id="GO:0008745">
    <property type="term" value="F:N-acetylmuramoyl-L-alanine amidase activity"/>
    <property type="evidence" value="ECO:0007669"/>
    <property type="project" value="UniProtKB-EC"/>
</dbReference>